<dbReference type="EMBL" id="LR786867">
    <property type="protein sequence ID" value="CAB3262729.1"/>
    <property type="molecule type" value="mRNA"/>
</dbReference>
<name>A0A6F9DHV4_9ASCI</name>
<evidence type="ECO:0000313" key="2">
    <source>
        <dbReference type="EMBL" id="CAB3262729.1"/>
    </source>
</evidence>
<dbReference type="AlphaFoldDB" id="A0A6F9DHV4"/>
<sequence>MFIFQKIAQQLLNKMLSKRKLFQIVASLLMFLVLVCLKIYGLPHWRILAAGHEKSISRPMFKFAAVPPAKLQPKSCENLLHNLTMGAWQVLPGSNISAFDETYQTYWQQRNIATKLWRGDGKCGYKNPPPKNTDSKWPTTGSWCNKNSTMPCCNNIHDGMCSEPSKLMCDCDSCVDTRKFVYAELSKWKTADQRCSWTHYRAYQACDVIHKSRYNNLHFVGDSLMRNMFSAFVMLLSDDTVRGSWSARMSEKQKEICVAEKFFFWDECRRIVGRLDEVLYKKKVCGGIKPKFTAVMDGFYNLKQNGSFRQVVKKLSGKEGTLLMLGIGMHMQLKAEIVIDQYLDPGVKMRDDFYKNTNVSQDSKWPQIFFMLPLLTGLLKPSRYIDLQSDAVTETFAQKLQAYCEKHAIPVFDFRPMTKYVHSFDGSHYGLGVNLMKNQVLLNYIAQQNV</sequence>
<gene>
    <name evidence="2" type="primary">LOC100182421-001</name>
</gene>
<organism evidence="2">
    <name type="scientific">Phallusia mammillata</name>
    <dbReference type="NCBI Taxonomy" id="59560"/>
    <lineage>
        <taxon>Eukaryota</taxon>
        <taxon>Metazoa</taxon>
        <taxon>Chordata</taxon>
        <taxon>Tunicata</taxon>
        <taxon>Ascidiacea</taxon>
        <taxon>Phlebobranchia</taxon>
        <taxon>Ascidiidae</taxon>
        <taxon>Phallusia</taxon>
    </lineage>
</organism>
<evidence type="ECO:0000256" key="1">
    <source>
        <dbReference type="SAM" id="Phobius"/>
    </source>
</evidence>
<feature type="transmembrane region" description="Helical" evidence="1">
    <location>
        <begin position="21"/>
        <end position="40"/>
    </location>
</feature>
<keyword evidence="1" id="KW-0472">Membrane</keyword>
<protein>
    <submittedName>
        <fullName evidence="2">Uncharacterized protein LOC100182421</fullName>
    </submittedName>
</protein>
<proteinExistence type="evidence at transcript level"/>
<keyword evidence="1" id="KW-1133">Transmembrane helix</keyword>
<dbReference type="PANTHER" id="PTHR20003:SF7">
    <property type="entry name" value="SGNH DOMAIN-CONTAINING PROTEIN"/>
    <property type="match status" value="1"/>
</dbReference>
<keyword evidence="1" id="KW-0812">Transmembrane</keyword>
<reference evidence="2" key="1">
    <citation type="submission" date="2020-04" db="EMBL/GenBank/DDBJ databases">
        <authorList>
            <person name="Neveu A P."/>
        </authorList>
    </citation>
    <scope>NUCLEOTIDE SEQUENCE</scope>
    <source>
        <tissue evidence="2">Whole embryo</tissue>
    </source>
</reference>
<accession>A0A6F9DHV4</accession>
<dbReference type="PANTHER" id="PTHR20003">
    <property type="entry name" value="GLYCOPROTEIN-RELATED"/>
    <property type="match status" value="1"/>
</dbReference>